<accession>A0A7C2M985</accession>
<dbReference type="Proteomes" id="UP000885753">
    <property type="component" value="Unassembled WGS sequence"/>
</dbReference>
<name>A0A7C2M985_9FLAO</name>
<sequence length="173" mass="20418">MNVNFTAKHTKMTAEWQSYCEKRLSSMEKRLGSPLEADIIFSLEKYRHIAEINLKTHIGTLNAVEETDDMLSSLVGVFDHLERRVKKELGKMRGRKRRRRDPEVFSPPSEEPDTEVRIIRSRDFSLKPMSVEEALLQLKSNKKEVFVFRQFETEKWTVLYRRRDGNFGLVEPE</sequence>
<dbReference type="SUPFAM" id="SSF69754">
    <property type="entry name" value="Ribosome binding protein Y (YfiA homologue)"/>
    <property type="match status" value="1"/>
</dbReference>
<dbReference type="GO" id="GO:0022627">
    <property type="term" value="C:cytosolic small ribosomal subunit"/>
    <property type="evidence" value="ECO:0007669"/>
    <property type="project" value="TreeGrafter"/>
</dbReference>
<dbReference type="AlphaFoldDB" id="A0A7C2M985"/>
<dbReference type="EMBL" id="DSEE01000344">
    <property type="protein sequence ID" value="HER40500.1"/>
    <property type="molecule type" value="Genomic_DNA"/>
</dbReference>
<dbReference type="Gene3D" id="3.30.160.100">
    <property type="entry name" value="Ribosome hibernation promotion factor-like"/>
    <property type="match status" value="1"/>
</dbReference>
<dbReference type="PANTHER" id="PTHR33231">
    <property type="entry name" value="30S RIBOSOMAL PROTEIN"/>
    <property type="match status" value="1"/>
</dbReference>
<keyword evidence="1" id="KW-0810">Translation regulation</keyword>
<evidence type="ECO:0000259" key="5">
    <source>
        <dbReference type="Pfam" id="PF16321"/>
    </source>
</evidence>
<dbReference type="InterPro" id="IPR036567">
    <property type="entry name" value="RHF-like"/>
</dbReference>
<feature type="region of interest" description="Disordered" evidence="4">
    <location>
        <begin position="91"/>
        <end position="112"/>
    </location>
</feature>
<comment type="caution">
    <text evidence="6">The sequence shown here is derived from an EMBL/GenBank/DDBJ whole genome shotgun (WGS) entry which is preliminary data.</text>
</comment>
<dbReference type="CDD" id="cd00552">
    <property type="entry name" value="RaiA"/>
    <property type="match status" value="1"/>
</dbReference>
<gene>
    <name evidence="6" type="primary">raiA</name>
    <name evidence="6" type="ORF">ENO10_04685</name>
</gene>
<dbReference type="Gene3D" id="3.30.505.50">
    <property type="entry name" value="Sigma 54 modulation/S30EA ribosomal protein, C-terminal domain"/>
    <property type="match status" value="1"/>
</dbReference>
<protein>
    <recommendedName>
        <fullName evidence="3">Ribosome hibernation promoting factor</fullName>
    </recommendedName>
</protein>
<dbReference type="InterPro" id="IPR032528">
    <property type="entry name" value="Ribosom_S30AE_C"/>
</dbReference>
<comment type="subunit">
    <text evidence="2">Associates exclusively with 100S ribosomes, which are dimers of 70S ribosomes.</text>
</comment>
<dbReference type="InterPro" id="IPR050574">
    <property type="entry name" value="HPF/YfiA_ribosome-assoc"/>
</dbReference>
<dbReference type="GO" id="GO:0043024">
    <property type="term" value="F:ribosomal small subunit binding"/>
    <property type="evidence" value="ECO:0007669"/>
    <property type="project" value="TreeGrafter"/>
</dbReference>
<organism evidence="6">
    <name type="scientific">Salinimicrobium catena</name>
    <dbReference type="NCBI Taxonomy" id="390640"/>
    <lineage>
        <taxon>Bacteria</taxon>
        <taxon>Pseudomonadati</taxon>
        <taxon>Bacteroidota</taxon>
        <taxon>Flavobacteriia</taxon>
        <taxon>Flavobacteriales</taxon>
        <taxon>Flavobacteriaceae</taxon>
        <taxon>Salinimicrobium</taxon>
    </lineage>
</organism>
<dbReference type="InterPro" id="IPR003489">
    <property type="entry name" value="RHF/RaiA"/>
</dbReference>
<proteinExistence type="predicted"/>
<dbReference type="Pfam" id="PF16321">
    <property type="entry name" value="Ribosom_S30AE_C"/>
    <property type="match status" value="1"/>
</dbReference>
<dbReference type="GO" id="GO:0045900">
    <property type="term" value="P:negative regulation of translational elongation"/>
    <property type="evidence" value="ECO:0007669"/>
    <property type="project" value="TreeGrafter"/>
</dbReference>
<evidence type="ECO:0000313" key="6">
    <source>
        <dbReference type="EMBL" id="HER40500.1"/>
    </source>
</evidence>
<dbReference type="PANTHER" id="PTHR33231:SF1">
    <property type="entry name" value="30S RIBOSOMAL PROTEIN"/>
    <property type="match status" value="1"/>
</dbReference>
<evidence type="ECO:0000256" key="4">
    <source>
        <dbReference type="SAM" id="MobiDB-lite"/>
    </source>
</evidence>
<dbReference type="Pfam" id="PF02482">
    <property type="entry name" value="Ribosomal_S30AE"/>
    <property type="match status" value="1"/>
</dbReference>
<feature type="domain" description="Sigma 54 modulation/S30EA ribosomal protein C-terminal" evidence="5">
    <location>
        <begin position="115"/>
        <end position="169"/>
    </location>
</feature>
<evidence type="ECO:0000256" key="2">
    <source>
        <dbReference type="ARBA" id="ARBA00038695"/>
    </source>
</evidence>
<dbReference type="NCBIfam" id="TIGR00741">
    <property type="entry name" value="yfiA"/>
    <property type="match status" value="1"/>
</dbReference>
<evidence type="ECO:0000256" key="3">
    <source>
        <dbReference type="ARBA" id="ARBA00041148"/>
    </source>
</evidence>
<evidence type="ECO:0000256" key="1">
    <source>
        <dbReference type="ARBA" id="ARBA00022845"/>
    </source>
</evidence>
<reference evidence="6" key="1">
    <citation type="journal article" date="2020" name="mSystems">
        <title>Genome- and Community-Level Interaction Insights into Carbon Utilization and Element Cycling Functions of Hydrothermarchaeota in Hydrothermal Sediment.</title>
        <authorList>
            <person name="Zhou Z."/>
            <person name="Liu Y."/>
            <person name="Xu W."/>
            <person name="Pan J."/>
            <person name="Luo Z.H."/>
            <person name="Li M."/>
        </authorList>
    </citation>
    <scope>NUCLEOTIDE SEQUENCE [LARGE SCALE GENOMIC DNA]</scope>
    <source>
        <strain evidence="6">SpSt-1235</strain>
    </source>
</reference>
<dbReference type="InterPro" id="IPR038416">
    <property type="entry name" value="Ribosom_S30AE_C_sf"/>
</dbReference>